<reference evidence="1" key="1">
    <citation type="submission" date="2023-07" db="EMBL/GenBank/DDBJ databases">
        <authorList>
            <consortium name="CYATHOMIX"/>
        </authorList>
    </citation>
    <scope>NUCLEOTIDE SEQUENCE</scope>
    <source>
        <strain evidence="1">N/A</strain>
    </source>
</reference>
<dbReference type="EMBL" id="CATQJL010000001">
    <property type="protein sequence ID" value="CAJ0589743.1"/>
    <property type="molecule type" value="Genomic_DNA"/>
</dbReference>
<keyword evidence="2" id="KW-1185">Reference proteome</keyword>
<evidence type="ECO:0000313" key="1">
    <source>
        <dbReference type="EMBL" id="CAJ0589743.1"/>
    </source>
</evidence>
<dbReference type="Proteomes" id="UP001176961">
    <property type="component" value="Unassembled WGS sequence"/>
</dbReference>
<name>A0AA36DLD4_CYLNA</name>
<proteinExistence type="predicted"/>
<sequence>MEFRSLCDLTRVRLDEWNSNRGRVETQYYELIKQIVENNRAIVFEAAAVAEEFAEVFEGRALELVILDSILKRKLVEAITALVAFEERNLRVYGIENRRDFTPPATTPWHLVRPILNKLSRLNKILYSLRPEFLPRLIAHAEMVKTLIAEDHAPDILEQFRMFFQNVKLERDDDHVGEDFVSDILEQFCMFFHNLKLERDDLRNSMMGYFPE</sequence>
<comment type="caution">
    <text evidence="1">The sequence shown here is derived from an EMBL/GenBank/DDBJ whole genome shotgun (WGS) entry which is preliminary data.</text>
</comment>
<accession>A0AA36DLD4</accession>
<gene>
    <name evidence="1" type="ORF">CYNAS_LOCUS1726</name>
</gene>
<evidence type="ECO:0000313" key="2">
    <source>
        <dbReference type="Proteomes" id="UP001176961"/>
    </source>
</evidence>
<dbReference type="AlphaFoldDB" id="A0AA36DLD4"/>
<organism evidence="1 2">
    <name type="scientific">Cylicocyclus nassatus</name>
    <name type="common">Nematode worm</name>
    <dbReference type="NCBI Taxonomy" id="53992"/>
    <lineage>
        <taxon>Eukaryota</taxon>
        <taxon>Metazoa</taxon>
        <taxon>Ecdysozoa</taxon>
        <taxon>Nematoda</taxon>
        <taxon>Chromadorea</taxon>
        <taxon>Rhabditida</taxon>
        <taxon>Rhabditina</taxon>
        <taxon>Rhabditomorpha</taxon>
        <taxon>Strongyloidea</taxon>
        <taxon>Strongylidae</taxon>
        <taxon>Cylicocyclus</taxon>
    </lineage>
</organism>
<protein>
    <submittedName>
        <fullName evidence="1">Uncharacterized protein</fullName>
    </submittedName>
</protein>